<dbReference type="PANTHER" id="PTHR42339">
    <property type="entry name" value="HISTONE H1"/>
    <property type="match status" value="1"/>
</dbReference>
<sequence length="221" mass="24964">MDTTRRSGTPLFKSQSPCPWSKEGVWKTILQAIGTTNSLLNHVKEGRSNDEAPSQKNDTKRKRHNKDENDASNASNPPAKKRAKPSSPKIPRTNESEEFTDLFSIHLDGDENDSVPVFNSCNVIRQKIHEHLSETGTSKAQFLRDIACAAYPNKTPTPKIQSKQLQDFLGYEGASAGNSNRVFYAAYVYFEKKRISEGKPKSAHREAMERQWPDGFFEEVF</sequence>
<accession>A0A8H5CNR7</accession>
<name>A0A8H5CNR7_9AGAR</name>
<feature type="region of interest" description="Disordered" evidence="1">
    <location>
        <begin position="40"/>
        <end position="96"/>
    </location>
</feature>
<reference evidence="3 4" key="1">
    <citation type="journal article" date="2020" name="ISME J.">
        <title>Uncovering the hidden diversity of litter-decomposition mechanisms in mushroom-forming fungi.</title>
        <authorList>
            <person name="Floudas D."/>
            <person name="Bentzer J."/>
            <person name="Ahren D."/>
            <person name="Johansson T."/>
            <person name="Persson P."/>
            <person name="Tunlid A."/>
        </authorList>
    </citation>
    <scope>NUCLEOTIDE SEQUENCE [LARGE SCALE GENOMIC DNA]</scope>
    <source>
        <strain evidence="3 4">CBS 291.85</strain>
    </source>
</reference>
<feature type="compositionally biased region" description="Polar residues" evidence="1">
    <location>
        <begin position="1"/>
        <end position="18"/>
    </location>
</feature>
<protein>
    <recommendedName>
        <fullName evidence="2">DUF7726 domain-containing protein</fullName>
    </recommendedName>
</protein>
<dbReference type="PANTHER" id="PTHR42339:SF1">
    <property type="entry name" value="HISTONE H1"/>
    <property type="match status" value="1"/>
</dbReference>
<comment type="caution">
    <text evidence="3">The sequence shown here is derived from an EMBL/GenBank/DDBJ whole genome shotgun (WGS) entry which is preliminary data.</text>
</comment>
<dbReference type="AlphaFoldDB" id="A0A8H5CNR7"/>
<feature type="region of interest" description="Disordered" evidence="1">
    <location>
        <begin position="1"/>
        <end position="20"/>
    </location>
</feature>
<organism evidence="3 4">
    <name type="scientific">Tetrapyrgos nigripes</name>
    <dbReference type="NCBI Taxonomy" id="182062"/>
    <lineage>
        <taxon>Eukaryota</taxon>
        <taxon>Fungi</taxon>
        <taxon>Dikarya</taxon>
        <taxon>Basidiomycota</taxon>
        <taxon>Agaricomycotina</taxon>
        <taxon>Agaricomycetes</taxon>
        <taxon>Agaricomycetidae</taxon>
        <taxon>Agaricales</taxon>
        <taxon>Marasmiineae</taxon>
        <taxon>Marasmiaceae</taxon>
        <taxon>Tetrapyrgos</taxon>
    </lineage>
</organism>
<dbReference type="EMBL" id="JAACJM010000114">
    <property type="protein sequence ID" value="KAF5345154.1"/>
    <property type="molecule type" value="Genomic_DNA"/>
</dbReference>
<evidence type="ECO:0000259" key="2">
    <source>
        <dbReference type="Pfam" id="PF24852"/>
    </source>
</evidence>
<dbReference type="Pfam" id="PF24852">
    <property type="entry name" value="DUF7726"/>
    <property type="match status" value="1"/>
</dbReference>
<feature type="domain" description="DUF7726" evidence="2">
    <location>
        <begin position="160"/>
        <end position="199"/>
    </location>
</feature>
<proteinExistence type="predicted"/>
<gene>
    <name evidence="3" type="ORF">D9758_009643</name>
</gene>
<dbReference type="OrthoDB" id="2592504at2759"/>
<dbReference type="Proteomes" id="UP000559256">
    <property type="component" value="Unassembled WGS sequence"/>
</dbReference>
<evidence type="ECO:0000313" key="3">
    <source>
        <dbReference type="EMBL" id="KAF5345154.1"/>
    </source>
</evidence>
<evidence type="ECO:0000313" key="4">
    <source>
        <dbReference type="Proteomes" id="UP000559256"/>
    </source>
</evidence>
<dbReference type="InterPro" id="IPR056143">
    <property type="entry name" value="DUF7726"/>
</dbReference>
<evidence type="ECO:0000256" key="1">
    <source>
        <dbReference type="SAM" id="MobiDB-lite"/>
    </source>
</evidence>
<keyword evidence="4" id="KW-1185">Reference proteome</keyword>